<feature type="chain" id="PRO_5020030506" evidence="2">
    <location>
        <begin position="23"/>
        <end position="131"/>
    </location>
</feature>
<dbReference type="Proteomes" id="UP000297703">
    <property type="component" value="Unassembled WGS sequence"/>
</dbReference>
<feature type="region of interest" description="Disordered" evidence="1">
    <location>
        <begin position="19"/>
        <end position="101"/>
    </location>
</feature>
<evidence type="ECO:0000256" key="2">
    <source>
        <dbReference type="SAM" id="SignalP"/>
    </source>
</evidence>
<keyword evidence="3" id="KW-0418">Kinase</keyword>
<evidence type="ECO:0000256" key="1">
    <source>
        <dbReference type="SAM" id="MobiDB-lite"/>
    </source>
</evidence>
<name>A0A4D9DWH4_9SAUR</name>
<dbReference type="AlphaFoldDB" id="A0A4D9DWH4"/>
<organism evidence="3 4">
    <name type="scientific">Platysternon megacephalum</name>
    <name type="common">big-headed turtle</name>
    <dbReference type="NCBI Taxonomy" id="55544"/>
    <lineage>
        <taxon>Eukaryota</taxon>
        <taxon>Metazoa</taxon>
        <taxon>Chordata</taxon>
        <taxon>Craniata</taxon>
        <taxon>Vertebrata</taxon>
        <taxon>Euteleostomi</taxon>
        <taxon>Archelosauria</taxon>
        <taxon>Testudinata</taxon>
        <taxon>Testudines</taxon>
        <taxon>Cryptodira</taxon>
        <taxon>Durocryptodira</taxon>
        <taxon>Testudinoidea</taxon>
        <taxon>Platysternidae</taxon>
        <taxon>Platysternon</taxon>
    </lineage>
</organism>
<feature type="compositionally biased region" description="Low complexity" evidence="1">
    <location>
        <begin position="68"/>
        <end position="77"/>
    </location>
</feature>
<feature type="signal peptide" evidence="2">
    <location>
        <begin position="1"/>
        <end position="22"/>
    </location>
</feature>
<evidence type="ECO:0000313" key="4">
    <source>
        <dbReference type="Proteomes" id="UP000297703"/>
    </source>
</evidence>
<reference evidence="3 4" key="2">
    <citation type="submission" date="2019-04" db="EMBL/GenBank/DDBJ databases">
        <title>The genome sequence of big-headed turtle.</title>
        <authorList>
            <person name="Gong S."/>
        </authorList>
    </citation>
    <scope>NUCLEOTIDE SEQUENCE [LARGE SCALE GENOMIC DNA]</scope>
    <source>
        <strain evidence="3">DO16091913</strain>
        <tissue evidence="3">Muscle</tissue>
    </source>
</reference>
<keyword evidence="3" id="KW-0808">Transferase</keyword>
<feature type="region of interest" description="Disordered" evidence="1">
    <location>
        <begin position="112"/>
        <end position="131"/>
    </location>
</feature>
<dbReference type="GO" id="GO:0016301">
    <property type="term" value="F:kinase activity"/>
    <property type="evidence" value="ECO:0007669"/>
    <property type="project" value="UniProtKB-KW"/>
</dbReference>
<keyword evidence="2" id="KW-0732">Signal</keyword>
<dbReference type="EMBL" id="QXTE01000228">
    <property type="protein sequence ID" value="TFK01447.1"/>
    <property type="molecule type" value="Genomic_DNA"/>
</dbReference>
<proteinExistence type="predicted"/>
<gene>
    <name evidence="3" type="ORF">DR999_PMT16311</name>
</gene>
<keyword evidence="4" id="KW-1185">Reference proteome</keyword>
<sequence length="131" mass="13610">MVITIPSPPLCPLLLLPPTAAATRPSPRPAEPFQRRPGCAARCGSGEALAGRADLTSWPGPGAGWQRPAAEGSALPAPLLPAHPPRRPGGEQAGSGARWERRLERALRCPVPVAEEGLRERAADTPPGRGA</sequence>
<protein>
    <submittedName>
        <fullName evidence="3">Tyrosine-protein kinase STYK1</fullName>
    </submittedName>
</protein>
<evidence type="ECO:0000313" key="3">
    <source>
        <dbReference type="EMBL" id="TFK01447.1"/>
    </source>
</evidence>
<comment type="caution">
    <text evidence="3">The sequence shown here is derived from an EMBL/GenBank/DDBJ whole genome shotgun (WGS) entry which is preliminary data.</text>
</comment>
<accession>A0A4D9DWH4</accession>
<reference evidence="3 4" key="1">
    <citation type="submission" date="2019-04" db="EMBL/GenBank/DDBJ databases">
        <title>Draft genome of the big-headed turtle Platysternon megacephalum.</title>
        <authorList>
            <person name="Gong S."/>
        </authorList>
    </citation>
    <scope>NUCLEOTIDE SEQUENCE [LARGE SCALE GENOMIC DNA]</scope>
    <source>
        <strain evidence="3">DO16091913</strain>
        <tissue evidence="3">Muscle</tissue>
    </source>
</reference>